<dbReference type="SMART" id="SM00724">
    <property type="entry name" value="TLC"/>
    <property type="match status" value="1"/>
</dbReference>
<comment type="caution">
    <text evidence="10">The sequence shown here is derived from an EMBL/GenBank/DDBJ whole genome shotgun (WGS) entry which is preliminary data.</text>
</comment>
<dbReference type="Pfam" id="PF03798">
    <property type="entry name" value="TRAM_LAG1_CLN8"/>
    <property type="match status" value="1"/>
</dbReference>
<dbReference type="EMBL" id="CADEPM010000002">
    <property type="protein sequence ID" value="CAB3400977.1"/>
    <property type="molecule type" value="Genomic_DNA"/>
</dbReference>
<evidence type="ECO:0000256" key="3">
    <source>
        <dbReference type="ARBA" id="ARBA00004991"/>
    </source>
</evidence>
<feature type="transmembrane region" description="Helical" evidence="8">
    <location>
        <begin position="136"/>
        <end position="155"/>
    </location>
</feature>
<evidence type="ECO:0000256" key="5">
    <source>
        <dbReference type="ARBA" id="ARBA00022989"/>
    </source>
</evidence>
<reference evidence="10 11" key="1">
    <citation type="submission" date="2020-04" db="EMBL/GenBank/DDBJ databases">
        <authorList>
            <person name="Laetsch R D."/>
            <person name="Stevens L."/>
            <person name="Kumar S."/>
            <person name="Blaxter L. M."/>
        </authorList>
    </citation>
    <scope>NUCLEOTIDE SEQUENCE [LARGE SCALE GENOMIC DNA]</scope>
</reference>
<accession>A0A8S1ELY2</accession>
<evidence type="ECO:0000256" key="6">
    <source>
        <dbReference type="ARBA" id="ARBA00023136"/>
    </source>
</evidence>
<dbReference type="GO" id="GO:0050291">
    <property type="term" value="F:sphingosine N-acyltransferase activity"/>
    <property type="evidence" value="ECO:0007669"/>
    <property type="project" value="InterPro"/>
</dbReference>
<protein>
    <recommendedName>
        <fullName evidence="9">TLC domain-containing protein</fullName>
    </recommendedName>
</protein>
<evidence type="ECO:0000256" key="1">
    <source>
        <dbReference type="ARBA" id="ARBA00004141"/>
    </source>
</evidence>
<organism evidence="10 11">
    <name type="scientific">Caenorhabditis bovis</name>
    <dbReference type="NCBI Taxonomy" id="2654633"/>
    <lineage>
        <taxon>Eukaryota</taxon>
        <taxon>Metazoa</taxon>
        <taxon>Ecdysozoa</taxon>
        <taxon>Nematoda</taxon>
        <taxon>Chromadorea</taxon>
        <taxon>Rhabditida</taxon>
        <taxon>Rhabditina</taxon>
        <taxon>Rhabditomorpha</taxon>
        <taxon>Rhabditoidea</taxon>
        <taxon>Rhabditidae</taxon>
        <taxon>Peloderinae</taxon>
        <taxon>Caenorhabditis</taxon>
    </lineage>
</organism>
<proteinExistence type="predicted"/>
<evidence type="ECO:0000259" key="9">
    <source>
        <dbReference type="PROSITE" id="PS50922"/>
    </source>
</evidence>
<comment type="subcellular location">
    <subcellularLocation>
        <location evidence="1">Membrane</location>
        <topology evidence="1">Multi-pass membrane protein</topology>
    </subcellularLocation>
</comment>
<keyword evidence="5 8" id="KW-1133">Transmembrane helix</keyword>
<gene>
    <name evidence="10" type="ORF">CBOVIS_LOCUS3793</name>
</gene>
<dbReference type="InterPro" id="IPR016439">
    <property type="entry name" value="Lag1/Lac1-like"/>
</dbReference>
<comment type="pathway">
    <text evidence="3">Sphingolipid metabolism.</text>
</comment>
<dbReference type="PANTHER" id="PTHR12560">
    <property type="entry name" value="LONGEVITY ASSURANCE FACTOR 1 LAG1"/>
    <property type="match status" value="1"/>
</dbReference>
<evidence type="ECO:0000256" key="7">
    <source>
        <dbReference type="PROSITE-ProRule" id="PRU00205"/>
    </source>
</evidence>
<evidence type="ECO:0000256" key="2">
    <source>
        <dbReference type="ARBA" id="ARBA00004760"/>
    </source>
</evidence>
<feature type="transmembrane region" description="Helical" evidence="8">
    <location>
        <begin position="162"/>
        <end position="182"/>
    </location>
</feature>
<dbReference type="InterPro" id="IPR006634">
    <property type="entry name" value="TLC-dom"/>
</dbReference>
<evidence type="ECO:0000313" key="10">
    <source>
        <dbReference type="EMBL" id="CAB3400977.1"/>
    </source>
</evidence>
<dbReference type="OrthoDB" id="537032at2759"/>
<dbReference type="GO" id="GO:0046513">
    <property type="term" value="P:ceramide biosynthetic process"/>
    <property type="evidence" value="ECO:0007669"/>
    <property type="project" value="InterPro"/>
</dbReference>
<comment type="pathway">
    <text evidence="2">Lipid metabolism; sphingolipid metabolism.</text>
</comment>
<keyword evidence="4 7" id="KW-0812">Transmembrane</keyword>
<evidence type="ECO:0000256" key="8">
    <source>
        <dbReference type="SAM" id="Phobius"/>
    </source>
</evidence>
<name>A0A8S1ELY2_9PELO</name>
<dbReference type="Proteomes" id="UP000494206">
    <property type="component" value="Unassembled WGS sequence"/>
</dbReference>
<dbReference type="AlphaFoldDB" id="A0A8S1ELY2"/>
<keyword evidence="6 7" id="KW-0472">Membrane</keyword>
<feature type="transmembrane region" description="Helical" evidence="8">
    <location>
        <begin position="216"/>
        <end position="235"/>
    </location>
</feature>
<sequence>MSWVFKAKYWLPSGVQWEDLQNKTDPNGGIYPTTNHLTMTLLTGVSLIIYRLIFENYIFIPLAYFLSRKNQPETRQEILDREKKYSRMAECAMRCHYYLLSFSIGLYLVSHESHWNDMKECWRNWPFHPIPKAIAWYYWIQGGFYMSLIFGILFLDAKRSDFFQMLFHHCITLILINVSYVMNMVRVGTLVLVSHDAVDILIDLGKLFRYEGWDNALAVTFLAVLSVWVMTRLIYYPFWIMHSVWFDAPALIQTDYSWINFSQQPIAPRLIMILLSALLILNLFWAYILFKLQIAYDSINEGVLDDVREDFDEISKCNREKNKNAKKDN</sequence>
<feature type="transmembrane region" description="Helical" evidence="8">
    <location>
        <begin position="48"/>
        <end position="66"/>
    </location>
</feature>
<evidence type="ECO:0000256" key="4">
    <source>
        <dbReference type="ARBA" id="ARBA00022692"/>
    </source>
</evidence>
<keyword evidence="11" id="KW-1185">Reference proteome</keyword>
<feature type="domain" description="TLC" evidence="9">
    <location>
        <begin position="86"/>
        <end position="298"/>
    </location>
</feature>
<dbReference type="PANTHER" id="PTHR12560:SF21">
    <property type="entry name" value="CERAMIDE SYNTHASE HYL-2"/>
    <property type="match status" value="1"/>
</dbReference>
<dbReference type="PROSITE" id="PS50922">
    <property type="entry name" value="TLC"/>
    <property type="match status" value="1"/>
</dbReference>
<feature type="transmembrane region" description="Helical" evidence="8">
    <location>
        <begin position="270"/>
        <end position="290"/>
    </location>
</feature>
<evidence type="ECO:0000313" key="11">
    <source>
        <dbReference type="Proteomes" id="UP000494206"/>
    </source>
</evidence>
<dbReference type="GO" id="GO:0016020">
    <property type="term" value="C:membrane"/>
    <property type="evidence" value="ECO:0007669"/>
    <property type="project" value="UniProtKB-SubCell"/>
</dbReference>
<dbReference type="PIRSF" id="PIRSF005225">
    <property type="entry name" value="LAG1_LAC1"/>
    <property type="match status" value="1"/>
</dbReference>